<dbReference type="EMBL" id="JBHSCX010000020">
    <property type="protein sequence ID" value="MFC4363226.1"/>
    <property type="molecule type" value="Genomic_DNA"/>
</dbReference>
<dbReference type="InterPro" id="IPR009926">
    <property type="entry name" value="T3SS_YcgR_PilZN"/>
</dbReference>
<keyword evidence="6" id="KW-0966">Cell projection</keyword>
<dbReference type="Gene3D" id="2.30.110.10">
    <property type="entry name" value="Electron Transport, Fmn-binding Protein, Chain A"/>
    <property type="match status" value="1"/>
</dbReference>
<keyword evidence="7" id="KW-1185">Reference proteome</keyword>
<keyword evidence="2" id="KW-0547">Nucleotide-binding</keyword>
<protein>
    <submittedName>
        <fullName evidence="6">Flagellar brake protein</fullName>
    </submittedName>
</protein>
<keyword evidence="6" id="KW-0969">Cilium</keyword>
<dbReference type="InterPro" id="IPR012349">
    <property type="entry name" value="Split_barrel_FMN-bd"/>
</dbReference>
<proteinExistence type="predicted"/>
<comment type="caution">
    <text evidence="6">The sequence shown here is derived from an EMBL/GenBank/DDBJ whole genome shotgun (WGS) entry which is preliminary data.</text>
</comment>
<keyword evidence="1" id="KW-0973">c-di-GMP</keyword>
<keyword evidence="3" id="KW-0975">Bacterial flagellum</keyword>
<organism evidence="6 7">
    <name type="scientific">Simiduia curdlanivorans</name>
    <dbReference type="NCBI Taxonomy" id="1492769"/>
    <lineage>
        <taxon>Bacteria</taxon>
        <taxon>Pseudomonadati</taxon>
        <taxon>Pseudomonadota</taxon>
        <taxon>Gammaproteobacteria</taxon>
        <taxon>Cellvibrionales</taxon>
        <taxon>Cellvibrionaceae</taxon>
        <taxon>Simiduia</taxon>
    </lineage>
</organism>
<keyword evidence="6" id="KW-0282">Flagellum</keyword>
<feature type="domain" description="Type III secretion system flagellar brake protein YcgR PilZN" evidence="5">
    <location>
        <begin position="15"/>
        <end position="93"/>
    </location>
</feature>
<dbReference type="Proteomes" id="UP001595840">
    <property type="component" value="Unassembled WGS sequence"/>
</dbReference>
<sequence length="219" mass="23667">MKFEDYKLPFGYPLSLEGASAGGVPFKFASKVIGCIPGDVLILSHPRAAKASTLRPGQKILVTIMAGNGVLAFASVIDQIIAQPRPLVFLTYPTKLSFKEIRGATRVEIRVPIEAVCLSGLVATKTTGVITDISTSGARIELTESIGDIGGSMEVSGAITIARMEEKFNFPAVIRSRVERSTRESEAEFPAIYGIEFVEVPHSQRLLLYAFVYSLLATK</sequence>
<accession>A0ABV8V5T3</accession>
<dbReference type="SUPFAM" id="SSF141371">
    <property type="entry name" value="PilZ domain-like"/>
    <property type="match status" value="1"/>
</dbReference>
<gene>
    <name evidence="6" type="ORF">ACFOX3_13005</name>
</gene>
<reference evidence="7" key="1">
    <citation type="journal article" date="2019" name="Int. J. Syst. Evol. Microbiol.">
        <title>The Global Catalogue of Microorganisms (GCM) 10K type strain sequencing project: providing services to taxonomists for standard genome sequencing and annotation.</title>
        <authorList>
            <consortium name="The Broad Institute Genomics Platform"/>
            <consortium name="The Broad Institute Genome Sequencing Center for Infectious Disease"/>
            <person name="Wu L."/>
            <person name="Ma J."/>
        </authorList>
    </citation>
    <scope>NUCLEOTIDE SEQUENCE [LARGE SCALE GENOMIC DNA]</scope>
    <source>
        <strain evidence="7">CECT 8570</strain>
    </source>
</reference>
<dbReference type="Pfam" id="PF12945">
    <property type="entry name" value="PilZNR"/>
    <property type="match status" value="1"/>
</dbReference>
<feature type="domain" description="PilZ" evidence="4">
    <location>
        <begin position="104"/>
        <end position="213"/>
    </location>
</feature>
<evidence type="ECO:0000256" key="3">
    <source>
        <dbReference type="ARBA" id="ARBA00023143"/>
    </source>
</evidence>
<dbReference type="Pfam" id="PF07238">
    <property type="entry name" value="PilZ"/>
    <property type="match status" value="1"/>
</dbReference>
<evidence type="ECO:0000259" key="5">
    <source>
        <dbReference type="Pfam" id="PF12945"/>
    </source>
</evidence>
<dbReference type="Gene3D" id="2.40.10.220">
    <property type="entry name" value="predicted glycosyltransferase like domains"/>
    <property type="match status" value="1"/>
</dbReference>
<dbReference type="RefSeq" id="WP_290260886.1">
    <property type="nucleotide sequence ID" value="NZ_JAUFQG010000004.1"/>
</dbReference>
<name>A0ABV8V5T3_9GAMM</name>
<evidence type="ECO:0000313" key="7">
    <source>
        <dbReference type="Proteomes" id="UP001595840"/>
    </source>
</evidence>
<evidence type="ECO:0000256" key="1">
    <source>
        <dbReference type="ARBA" id="ARBA00022636"/>
    </source>
</evidence>
<evidence type="ECO:0000256" key="2">
    <source>
        <dbReference type="ARBA" id="ARBA00022741"/>
    </source>
</evidence>
<evidence type="ECO:0000259" key="4">
    <source>
        <dbReference type="Pfam" id="PF07238"/>
    </source>
</evidence>
<dbReference type="InterPro" id="IPR009875">
    <property type="entry name" value="PilZ_domain"/>
</dbReference>
<evidence type="ECO:0000313" key="6">
    <source>
        <dbReference type="EMBL" id="MFC4363226.1"/>
    </source>
</evidence>